<evidence type="ECO:0000256" key="2">
    <source>
        <dbReference type="SAM" id="SignalP"/>
    </source>
</evidence>
<reference evidence="3 4" key="1">
    <citation type="journal article" date="2018" name="BMC Genomics">
        <title>Genomic comparison of Trypanosoma conorhini and Trypanosoma rangeli to Trypanosoma cruzi strains of high and low virulence.</title>
        <authorList>
            <person name="Bradwell K.R."/>
            <person name="Koparde V.N."/>
            <person name="Matveyev A.V."/>
            <person name="Serrano M.G."/>
            <person name="Alves J.M."/>
            <person name="Parikh H."/>
            <person name="Huang B."/>
            <person name="Lee V."/>
            <person name="Espinosa-Alvarez O."/>
            <person name="Ortiz P.A."/>
            <person name="Costa-Martins A.G."/>
            <person name="Teixeira M.M."/>
            <person name="Buck G.A."/>
        </authorList>
    </citation>
    <scope>NUCLEOTIDE SEQUENCE [LARGE SCALE GENOMIC DNA]</scope>
    <source>
        <strain evidence="3 4">025E</strain>
    </source>
</reference>
<dbReference type="RefSeq" id="XP_029225263.1">
    <property type="nucleotide sequence ID" value="XM_029374710.1"/>
</dbReference>
<evidence type="ECO:0000313" key="3">
    <source>
        <dbReference type="EMBL" id="RNF05505.1"/>
    </source>
</evidence>
<dbReference type="OrthoDB" id="244370at2759"/>
<feature type="chain" id="PRO_5018550325" evidence="2">
    <location>
        <begin position="26"/>
        <end position="261"/>
    </location>
</feature>
<feature type="compositionally biased region" description="Basic and acidic residues" evidence="1">
    <location>
        <begin position="215"/>
        <end position="231"/>
    </location>
</feature>
<accession>A0A3R7NEY9</accession>
<dbReference type="Proteomes" id="UP000284403">
    <property type="component" value="Unassembled WGS sequence"/>
</dbReference>
<gene>
    <name evidence="3" type="ORF">Tco025E_07851</name>
</gene>
<evidence type="ECO:0000313" key="4">
    <source>
        <dbReference type="Proteomes" id="UP000284403"/>
    </source>
</evidence>
<sequence length="261" mass="28652">MVLGKGPPFRLTLHLCLAEVKATLAVPVFITATVVDDEPQHRLEFRVPSGPGVEALEITNVEFIFQTERLKRNSRKSCRYPSSGGLYGYLFMQLLDQQGHPSGHPFAIVCCDTEMGNGICSRVKLPLQSDQRVRFYLVERKVQGDEKILMNSRIVGVRFTGILRLSSGGVEVTSAETREQIEALTGSSLKFEADSPASKISTLTRPQDSPSSHCRGGEDSAKGELRSDEGQQKPTGPVHMDENEEPPNLVYAFVSGADDES</sequence>
<dbReference type="AlphaFoldDB" id="A0A3R7NEY9"/>
<comment type="caution">
    <text evidence="3">The sequence shown here is derived from an EMBL/GenBank/DDBJ whole genome shotgun (WGS) entry which is preliminary data.</text>
</comment>
<feature type="signal peptide" evidence="2">
    <location>
        <begin position="1"/>
        <end position="25"/>
    </location>
</feature>
<dbReference type="GeneID" id="40321462"/>
<evidence type="ECO:0000256" key="1">
    <source>
        <dbReference type="SAM" id="MobiDB-lite"/>
    </source>
</evidence>
<name>A0A3R7NEY9_9TRYP</name>
<feature type="compositionally biased region" description="Polar residues" evidence="1">
    <location>
        <begin position="198"/>
        <end position="212"/>
    </location>
</feature>
<protein>
    <submittedName>
        <fullName evidence="3">Uncharacterized protein</fullName>
    </submittedName>
</protein>
<keyword evidence="2" id="KW-0732">Signal</keyword>
<dbReference type="EMBL" id="MKKU01000634">
    <property type="protein sequence ID" value="RNF05505.1"/>
    <property type="molecule type" value="Genomic_DNA"/>
</dbReference>
<organism evidence="3 4">
    <name type="scientific">Trypanosoma conorhini</name>
    <dbReference type="NCBI Taxonomy" id="83891"/>
    <lineage>
        <taxon>Eukaryota</taxon>
        <taxon>Discoba</taxon>
        <taxon>Euglenozoa</taxon>
        <taxon>Kinetoplastea</taxon>
        <taxon>Metakinetoplastina</taxon>
        <taxon>Trypanosomatida</taxon>
        <taxon>Trypanosomatidae</taxon>
        <taxon>Trypanosoma</taxon>
    </lineage>
</organism>
<keyword evidence="4" id="KW-1185">Reference proteome</keyword>
<proteinExistence type="predicted"/>
<feature type="region of interest" description="Disordered" evidence="1">
    <location>
        <begin position="195"/>
        <end position="248"/>
    </location>
</feature>